<keyword evidence="5" id="KW-1185">Reference proteome</keyword>
<reference evidence="5" key="1">
    <citation type="submission" date="2015-12" db="EMBL/GenBank/DDBJ databases">
        <title>Complete genome sequence of Lutibacter profundus strain LP1.</title>
        <authorList>
            <person name="Wissuwa J."/>
            <person name="Le Moine Bauer S."/>
            <person name="Stokke R."/>
            <person name="Dahle H."/>
            <person name="Steen I.H."/>
        </authorList>
    </citation>
    <scope>NUCLEOTIDE SEQUENCE [LARGE SCALE GENOMIC DNA]</scope>
    <source>
        <strain evidence="5">LP1</strain>
    </source>
</reference>
<dbReference type="PANTHER" id="PTHR31793">
    <property type="entry name" value="4-HYDROXYBENZOYL-COA THIOESTERASE FAMILY MEMBER"/>
    <property type="match status" value="1"/>
</dbReference>
<sequence>MHKKIFSFQLTITKDVIDVLNHVNNVYYLQWVQNAAQKHWDLLSTSDLNNKYVWIVLRHEIDYLYAVKLNDEITINTWIENIYGVKSERIVEIKKGNKLVAKAKTTWCLLDKKTMKPIRIPSEIIKLFKAV</sequence>
<dbReference type="KEGG" id="lut:Lupro_01615"/>
<protein>
    <recommendedName>
        <fullName evidence="3">Acyl-ACP thioesterase N-terminal hotdog domain-containing protein</fullName>
    </recommendedName>
</protein>
<evidence type="ECO:0000259" key="3">
    <source>
        <dbReference type="Pfam" id="PF01643"/>
    </source>
</evidence>
<dbReference type="GO" id="GO:0047617">
    <property type="term" value="F:fatty acyl-CoA hydrolase activity"/>
    <property type="evidence" value="ECO:0007669"/>
    <property type="project" value="TreeGrafter"/>
</dbReference>
<keyword evidence="2" id="KW-0378">Hydrolase</keyword>
<dbReference type="Gene3D" id="3.10.129.10">
    <property type="entry name" value="Hotdog Thioesterase"/>
    <property type="match status" value="1"/>
</dbReference>
<dbReference type="Proteomes" id="UP000059672">
    <property type="component" value="Chromosome"/>
</dbReference>
<dbReference type="InterPro" id="IPR050563">
    <property type="entry name" value="4-hydroxybenzoyl-CoA_TE"/>
</dbReference>
<dbReference type="EMBL" id="CP013355">
    <property type="protein sequence ID" value="AMC10031.1"/>
    <property type="molecule type" value="Genomic_DNA"/>
</dbReference>
<comment type="similarity">
    <text evidence="1">Belongs to the 4-hydroxybenzoyl-CoA thioesterase family.</text>
</comment>
<accession>A0A109RN02</accession>
<organism evidence="4 5">
    <name type="scientific">Lutibacter profundi</name>
    <dbReference type="NCBI Taxonomy" id="1622118"/>
    <lineage>
        <taxon>Bacteria</taxon>
        <taxon>Pseudomonadati</taxon>
        <taxon>Bacteroidota</taxon>
        <taxon>Flavobacteriia</taxon>
        <taxon>Flavobacteriales</taxon>
        <taxon>Flavobacteriaceae</taxon>
        <taxon>Lutibacter</taxon>
    </lineage>
</organism>
<evidence type="ECO:0000256" key="2">
    <source>
        <dbReference type="ARBA" id="ARBA00022801"/>
    </source>
</evidence>
<dbReference type="SUPFAM" id="SSF54637">
    <property type="entry name" value="Thioesterase/thiol ester dehydrase-isomerase"/>
    <property type="match status" value="1"/>
</dbReference>
<dbReference type="PANTHER" id="PTHR31793:SF27">
    <property type="entry name" value="NOVEL THIOESTERASE SUPERFAMILY DOMAIN AND SAPOSIN A-TYPE DOMAIN CONTAINING PROTEIN (0610012H03RIK)"/>
    <property type="match status" value="1"/>
</dbReference>
<evidence type="ECO:0000256" key="1">
    <source>
        <dbReference type="ARBA" id="ARBA00005953"/>
    </source>
</evidence>
<dbReference type="STRING" id="1622118.Lupro_01615"/>
<dbReference type="InterPro" id="IPR029069">
    <property type="entry name" value="HotDog_dom_sf"/>
</dbReference>
<dbReference type="Pfam" id="PF01643">
    <property type="entry name" value="Acyl-ACP_TE"/>
    <property type="match status" value="1"/>
</dbReference>
<dbReference type="RefSeq" id="WP_068205749.1">
    <property type="nucleotide sequence ID" value="NZ_CP013355.1"/>
</dbReference>
<evidence type="ECO:0000313" key="5">
    <source>
        <dbReference type="Proteomes" id="UP000059672"/>
    </source>
</evidence>
<name>A0A109RN02_9FLAO</name>
<evidence type="ECO:0000313" key="4">
    <source>
        <dbReference type="EMBL" id="AMC10031.1"/>
    </source>
</evidence>
<dbReference type="AlphaFoldDB" id="A0A109RN02"/>
<dbReference type="InterPro" id="IPR002864">
    <property type="entry name" value="Acyl-ACP_thioesterase_NHD"/>
</dbReference>
<dbReference type="GO" id="GO:0006633">
    <property type="term" value="P:fatty acid biosynthetic process"/>
    <property type="evidence" value="ECO:0007669"/>
    <property type="project" value="InterPro"/>
</dbReference>
<gene>
    <name evidence="4" type="ORF">Lupro_01615</name>
</gene>
<dbReference type="CDD" id="cd00586">
    <property type="entry name" value="4HBT"/>
    <property type="match status" value="1"/>
</dbReference>
<proteinExistence type="inferred from homology"/>
<reference evidence="4 5" key="2">
    <citation type="journal article" date="2016" name="Int. J. Syst. Evol. Microbiol.">
        <title>Lutibacter profundi sp. nov., isolated from a deep-sea hydrothermal system on the Arctic Mid-Ocean Ridge and emended description of the genus Lutibacter.</title>
        <authorList>
            <person name="Le Moine Bauer S."/>
            <person name="Roalkvam I."/>
            <person name="Steen I.H."/>
            <person name="Dahle H."/>
        </authorList>
    </citation>
    <scope>NUCLEOTIDE SEQUENCE [LARGE SCALE GENOMIC DNA]</scope>
    <source>
        <strain evidence="4 5">LP1</strain>
    </source>
</reference>
<feature type="domain" description="Acyl-ACP thioesterase N-terminal hotdog" evidence="3">
    <location>
        <begin position="6"/>
        <end position="127"/>
    </location>
</feature>
<dbReference type="OrthoDB" id="9801517at2"/>